<evidence type="ECO:0000313" key="2">
    <source>
        <dbReference type="Proteomes" id="UP000070311"/>
    </source>
</evidence>
<name>A0A133VGL4_9EURY</name>
<proteinExistence type="predicted"/>
<dbReference type="Proteomes" id="UP000070311">
    <property type="component" value="Unassembled WGS sequence"/>
</dbReference>
<gene>
    <name evidence="1" type="ORF">AKJ50_00575</name>
</gene>
<protein>
    <submittedName>
        <fullName evidence="1">Uncharacterized protein</fullName>
    </submittedName>
</protein>
<sequence length="76" mass="9100">MNAEGEEEDSKDLIEKKVKLNHDGRQFFVRIPKRISNFFNLEEEENYEAQFTVDVEKVVDEKIREINLVIQKEDDQ</sequence>
<keyword evidence="2" id="KW-1185">Reference proteome</keyword>
<evidence type="ECO:0000313" key="1">
    <source>
        <dbReference type="EMBL" id="KXB05567.1"/>
    </source>
</evidence>
<dbReference type="AlphaFoldDB" id="A0A133VGL4"/>
<reference evidence="1 2" key="1">
    <citation type="journal article" date="2016" name="Sci. Rep.">
        <title>Metabolic traits of an uncultured archaeal lineage -MSBL1- from brine pools of the Red Sea.</title>
        <authorList>
            <person name="Mwirichia R."/>
            <person name="Alam I."/>
            <person name="Rashid M."/>
            <person name="Vinu M."/>
            <person name="Ba-Alawi W."/>
            <person name="Anthony Kamau A."/>
            <person name="Kamanda Ngugi D."/>
            <person name="Goker M."/>
            <person name="Klenk H.P."/>
            <person name="Bajic V."/>
            <person name="Stingl U."/>
        </authorList>
    </citation>
    <scope>NUCLEOTIDE SEQUENCE [LARGE SCALE GENOMIC DNA]</scope>
    <source>
        <strain evidence="1">SCGC-AAA382A13</strain>
    </source>
</reference>
<comment type="caution">
    <text evidence="1">The sequence shown here is derived from an EMBL/GenBank/DDBJ whole genome shotgun (WGS) entry which is preliminary data.</text>
</comment>
<organism evidence="1 2">
    <name type="scientific">candidate division MSBL1 archaeon SCGC-AAA382A13</name>
    <dbReference type="NCBI Taxonomy" id="1698279"/>
    <lineage>
        <taxon>Archaea</taxon>
        <taxon>Methanobacteriati</taxon>
        <taxon>Methanobacteriota</taxon>
        <taxon>candidate division MSBL1</taxon>
    </lineage>
</organism>
<accession>A0A133VGL4</accession>
<dbReference type="EMBL" id="LHYD01000006">
    <property type="protein sequence ID" value="KXB05567.1"/>
    <property type="molecule type" value="Genomic_DNA"/>
</dbReference>